<dbReference type="EMBL" id="KN831967">
    <property type="protein sequence ID" value="KIO05249.1"/>
    <property type="molecule type" value="Genomic_DNA"/>
</dbReference>
<dbReference type="InterPro" id="IPR000182">
    <property type="entry name" value="GNAT_dom"/>
</dbReference>
<proteinExistence type="predicted"/>
<dbReference type="InParanoid" id="A0A0C3PC14"/>
<evidence type="ECO:0000313" key="2">
    <source>
        <dbReference type="EMBL" id="KIO05249.1"/>
    </source>
</evidence>
<reference evidence="3" key="2">
    <citation type="submission" date="2015-01" db="EMBL/GenBank/DDBJ databases">
        <title>Evolutionary Origins and Diversification of the Mycorrhizal Mutualists.</title>
        <authorList>
            <consortium name="DOE Joint Genome Institute"/>
            <consortium name="Mycorrhizal Genomics Consortium"/>
            <person name="Kohler A."/>
            <person name="Kuo A."/>
            <person name="Nagy L.G."/>
            <person name="Floudas D."/>
            <person name="Copeland A."/>
            <person name="Barry K.W."/>
            <person name="Cichocki N."/>
            <person name="Veneault-Fourrey C."/>
            <person name="LaButti K."/>
            <person name="Lindquist E.A."/>
            <person name="Lipzen A."/>
            <person name="Lundell T."/>
            <person name="Morin E."/>
            <person name="Murat C."/>
            <person name="Riley R."/>
            <person name="Ohm R."/>
            <person name="Sun H."/>
            <person name="Tunlid A."/>
            <person name="Henrissat B."/>
            <person name="Grigoriev I.V."/>
            <person name="Hibbett D.S."/>
            <person name="Martin F."/>
        </authorList>
    </citation>
    <scope>NUCLEOTIDE SEQUENCE [LARGE SCALE GENOMIC DNA]</scope>
    <source>
        <strain evidence="3">Marx 270</strain>
    </source>
</reference>
<dbReference type="SUPFAM" id="SSF55729">
    <property type="entry name" value="Acyl-CoA N-acyltransferases (Nat)"/>
    <property type="match status" value="1"/>
</dbReference>
<dbReference type="InterPro" id="IPR050276">
    <property type="entry name" value="MshD_Acetyltransferase"/>
</dbReference>
<accession>A0A0C3PC14</accession>
<dbReference type="HOGENOM" id="CLU_013985_6_2_1"/>
<dbReference type="Proteomes" id="UP000054217">
    <property type="component" value="Unassembled WGS sequence"/>
</dbReference>
<dbReference type="OrthoDB" id="41532at2759"/>
<dbReference type="Pfam" id="PF00583">
    <property type="entry name" value="Acetyltransf_1"/>
    <property type="match status" value="1"/>
</dbReference>
<dbReference type="Gene3D" id="3.40.630.30">
    <property type="match status" value="1"/>
</dbReference>
<dbReference type="AlphaFoldDB" id="A0A0C3PC14"/>
<name>A0A0C3PC14_PISTI</name>
<protein>
    <recommendedName>
        <fullName evidence="1">N-acetyltransferase domain-containing protein</fullName>
    </recommendedName>
</protein>
<dbReference type="InterPro" id="IPR016181">
    <property type="entry name" value="Acyl_CoA_acyltransferase"/>
</dbReference>
<dbReference type="GO" id="GO:0016747">
    <property type="term" value="F:acyltransferase activity, transferring groups other than amino-acyl groups"/>
    <property type="evidence" value="ECO:0007669"/>
    <property type="project" value="InterPro"/>
</dbReference>
<dbReference type="PANTHER" id="PTHR43617">
    <property type="entry name" value="L-AMINO ACID N-ACETYLTRANSFERASE"/>
    <property type="match status" value="1"/>
</dbReference>
<feature type="domain" description="N-acetyltransferase" evidence="1">
    <location>
        <begin position="22"/>
        <end position="201"/>
    </location>
</feature>
<dbReference type="CDD" id="cd04301">
    <property type="entry name" value="NAT_SF"/>
    <property type="match status" value="1"/>
</dbReference>
<organism evidence="2 3">
    <name type="scientific">Pisolithus tinctorius Marx 270</name>
    <dbReference type="NCBI Taxonomy" id="870435"/>
    <lineage>
        <taxon>Eukaryota</taxon>
        <taxon>Fungi</taxon>
        <taxon>Dikarya</taxon>
        <taxon>Basidiomycota</taxon>
        <taxon>Agaricomycotina</taxon>
        <taxon>Agaricomycetes</taxon>
        <taxon>Agaricomycetidae</taxon>
        <taxon>Boletales</taxon>
        <taxon>Sclerodermatineae</taxon>
        <taxon>Pisolithaceae</taxon>
        <taxon>Pisolithus</taxon>
    </lineage>
</organism>
<evidence type="ECO:0000313" key="3">
    <source>
        <dbReference type="Proteomes" id="UP000054217"/>
    </source>
</evidence>
<dbReference type="PROSITE" id="PS51186">
    <property type="entry name" value="GNAT"/>
    <property type="match status" value="1"/>
</dbReference>
<evidence type="ECO:0000259" key="1">
    <source>
        <dbReference type="PROSITE" id="PS51186"/>
    </source>
</evidence>
<gene>
    <name evidence="2" type="ORF">M404DRAFT_999833</name>
</gene>
<reference evidence="2 3" key="1">
    <citation type="submission" date="2014-04" db="EMBL/GenBank/DDBJ databases">
        <authorList>
            <consortium name="DOE Joint Genome Institute"/>
            <person name="Kuo A."/>
            <person name="Kohler A."/>
            <person name="Costa M.D."/>
            <person name="Nagy L.G."/>
            <person name="Floudas D."/>
            <person name="Copeland A."/>
            <person name="Barry K.W."/>
            <person name="Cichocki N."/>
            <person name="Veneault-Fourrey C."/>
            <person name="LaButti K."/>
            <person name="Lindquist E.A."/>
            <person name="Lipzen A."/>
            <person name="Lundell T."/>
            <person name="Morin E."/>
            <person name="Murat C."/>
            <person name="Sun H."/>
            <person name="Tunlid A."/>
            <person name="Henrissat B."/>
            <person name="Grigoriev I.V."/>
            <person name="Hibbett D.S."/>
            <person name="Martin F."/>
            <person name="Nordberg H.P."/>
            <person name="Cantor M.N."/>
            <person name="Hua S.X."/>
        </authorList>
    </citation>
    <scope>NUCLEOTIDE SEQUENCE [LARGE SCALE GENOMIC DNA]</scope>
    <source>
        <strain evidence="2 3">Marx 270</strain>
    </source>
</reference>
<dbReference type="PANTHER" id="PTHR43617:SF34">
    <property type="entry name" value="PUTATIVE-RELATED"/>
    <property type="match status" value="1"/>
</dbReference>
<sequence>MYRYFSLPMPATPSAIAAYKSLRLTSLRVDAAYFSSNYAREAAYTDEFWYRRLSSPCKRTFIVAKATDISPDSENRVPDGNSGIGMVTILAPSEIPSATLEPLERAGLSANWEPYFLVAMWVHPEHRGKGVAKELVKRGLEWARTFSDPHFAHESGEKEKVVVLMVHDHNKSACTLYTKMGFRGLKEASCVEGCRWMAVKV</sequence>
<keyword evidence="3" id="KW-1185">Reference proteome</keyword>